<dbReference type="EMBL" id="KP282675">
    <property type="protein sequence ID" value="ALG96880.1"/>
    <property type="molecule type" value="Genomic_DNA"/>
</dbReference>
<reference evidence="1 2" key="1">
    <citation type="journal article" date="2015" name="Environ. Microbiol.">
        <title>Novel viral genomes identified from six metagenomes reveal wide distribution of archaeal viruses and high viral diversity in terrestrial hot springs.</title>
        <authorList>
            <person name="Gudbergsdottir S.R."/>
            <person name="Menzel P."/>
            <person name="Krogh A."/>
            <person name="Young M."/>
            <person name="Peng X."/>
        </authorList>
    </citation>
    <scope>NUCLEOTIDE SEQUENCE [LARGE SCALE GENOMIC DNA]</scope>
    <source>
        <strain evidence="1 2">ARV2</strain>
    </source>
</reference>
<dbReference type="OrthoDB" id="2450at10239"/>
<dbReference type="Proteomes" id="UP000202190">
    <property type="component" value="Segment"/>
</dbReference>
<evidence type="ECO:0000313" key="2">
    <source>
        <dbReference type="Proteomes" id="UP000202190"/>
    </source>
</evidence>
<sequence>MASLDEFKKLFEENSFIFNPRDENRILYYIFRNTNIPEEKKANALKAWHLGNDNQYFEMYKAFTDEIKFISKIVKFKEKGGEIVAYFQNGFTGRFDPRMLADNPDDAYNLMQSYLLVKIKKTTDSWEIYDIIPVEPAKNVDVARQLLQFVEAEHMTYAVLLYAFGYDVEKMDSNDALLTIPRFSPLFVSPYSKRRYNVIEISNPGTGKTSIFTILQEVFNFRYYTEPPTYANLVYDARNNVYGAVYLAKGLIFDEIQTWKDNTNKKNMDTINSTLSTGIENCIWTRGAGTESKSATIHRCLPIIYAGNPITMTLDKFASPDVEDYLSKYEIFTPAILDRFHLIQVTIKKTYDKIGSRRVLYPSVLKALVDLLQEKLNQQNHFVDCQNFSSRRYDQAVDIQLLLRTLDLQNDEIEKDQDAFCSRLQQYMRFMNLIG</sequence>
<proteinExistence type="predicted"/>
<evidence type="ECO:0000313" key="1">
    <source>
        <dbReference type="EMBL" id="ALG96880.1"/>
    </source>
</evidence>
<dbReference type="SUPFAM" id="SSF52540">
    <property type="entry name" value="P-loop containing nucleoside triphosphate hydrolases"/>
    <property type="match status" value="1"/>
</dbReference>
<accession>A0A0N9NJP4</accession>
<dbReference type="InterPro" id="IPR027417">
    <property type="entry name" value="P-loop_NTPase"/>
</dbReference>
<dbReference type="RefSeq" id="YP_009230221.1">
    <property type="nucleotide sequence ID" value="NC_029314.1"/>
</dbReference>
<dbReference type="Pfam" id="PF13337">
    <property type="entry name" value="BrxL_ATPase"/>
    <property type="match status" value="1"/>
</dbReference>
<dbReference type="GeneID" id="26887631"/>
<keyword evidence="2" id="KW-1185">Reference proteome</keyword>
<protein>
    <submittedName>
        <fullName evidence="1">Uncharacterized protein</fullName>
    </submittedName>
</protein>
<organism evidence="1 2">
    <name type="scientific">Acidianus rod-shaped virus 2</name>
    <dbReference type="NCBI Taxonomy" id="1732175"/>
    <lineage>
        <taxon>Viruses</taxon>
        <taxon>Adnaviria</taxon>
        <taxon>Zilligvirae</taxon>
        <taxon>Taleaviricota</taxon>
        <taxon>Tokiviricetes</taxon>
        <taxon>Ligamenvirales</taxon>
        <taxon>Rudiviridae</taxon>
        <taxon>Hoswirudivirus</taxon>
        <taxon>Hoswirudivirus pozzuoliense</taxon>
        <taxon>Hoswirudivirus ARV2</taxon>
    </lineage>
</organism>
<dbReference type="InterPro" id="IPR014061">
    <property type="entry name" value="BrxL-like"/>
</dbReference>
<dbReference type="KEGG" id="vg:26887631"/>
<name>A0A0N9NJP4_9VIRU</name>